<evidence type="ECO:0000313" key="8">
    <source>
        <dbReference type="Ensembl" id="ENSMUSP00000118614.2"/>
    </source>
</evidence>
<name>D6RHM7_MOUSE</name>
<keyword evidence="3" id="KW-0175">Coiled coil</keyword>
<dbReference type="InterPro" id="IPR041146">
    <property type="entry name" value="IFT81_CH"/>
</dbReference>
<reference evidence="8" key="4">
    <citation type="submission" date="2025-09" db="UniProtKB">
        <authorList>
            <consortium name="Ensembl"/>
        </authorList>
    </citation>
    <scope>IDENTIFICATION</scope>
    <source>
        <strain evidence="8">C57BL/6J</strain>
    </source>
</reference>
<sequence length="59" mass="6745">MSDQIKFIVDSLNKEPFKKNYNLITFDSLGPMQLLQVLNDVLAEIDPKEHLPSGLGDWK</sequence>
<comment type="similarity">
    <text evidence="6">Belongs to the IFT81 family.</text>
</comment>
<dbReference type="GO" id="GO:0060271">
    <property type="term" value="P:cilium assembly"/>
    <property type="evidence" value="ECO:0007669"/>
    <property type="project" value="InterPro"/>
</dbReference>
<accession>D6RHM7</accession>
<evidence type="ECO:0000256" key="2">
    <source>
        <dbReference type="ARBA" id="ARBA00022794"/>
    </source>
</evidence>
<reference evidence="8 10" key="1">
    <citation type="journal article" date="2009" name="PLoS Biol.">
        <title>Lineage-specific biology revealed by a finished genome assembly of the mouse.</title>
        <authorList>
            <consortium name="Mouse Genome Sequencing Consortium"/>
            <person name="Church D.M."/>
            <person name="Goodstadt L."/>
            <person name="Hillier L.W."/>
            <person name="Zody M.C."/>
            <person name="Goldstein S."/>
            <person name="She X."/>
            <person name="Bult C.J."/>
            <person name="Agarwala R."/>
            <person name="Cherry J.L."/>
            <person name="DiCuccio M."/>
            <person name="Hlavina W."/>
            <person name="Kapustin Y."/>
            <person name="Meric P."/>
            <person name="Maglott D."/>
            <person name="Birtle Z."/>
            <person name="Marques A.C."/>
            <person name="Graves T."/>
            <person name="Zhou S."/>
            <person name="Teague B."/>
            <person name="Potamousis K."/>
            <person name="Churas C."/>
            <person name="Place M."/>
            <person name="Herschleb J."/>
            <person name="Runnheim R."/>
            <person name="Forrest D."/>
            <person name="Amos-Landgraf J."/>
            <person name="Schwartz D.C."/>
            <person name="Cheng Z."/>
            <person name="Lindblad-Toh K."/>
            <person name="Eichler E.E."/>
            <person name="Ponting C.P."/>
        </authorList>
    </citation>
    <scope>NUCLEOTIDE SEQUENCE [LARGE SCALE GENOMIC DNA]</scope>
    <source>
        <strain evidence="8 10">C57BL/6J</strain>
    </source>
</reference>
<dbReference type="GO" id="GO:0015631">
    <property type="term" value="F:tubulin binding"/>
    <property type="evidence" value="ECO:0007669"/>
    <property type="project" value="InterPro"/>
</dbReference>
<dbReference type="ProteomicsDB" id="367289"/>
<dbReference type="ExpressionAtlas" id="D6RHM7">
    <property type="expression patterns" value="baseline and differential"/>
</dbReference>
<reference evidence="8 10" key="2">
    <citation type="journal article" date="2011" name="PLoS Biol.">
        <title>Modernizing reference genome assemblies.</title>
        <authorList>
            <person name="Church D.M."/>
            <person name="Schneider V.A."/>
            <person name="Graves T."/>
            <person name="Auger K."/>
            <person name="Cunningham F."/>
            <person name="Bouk N."/>
            <person name="Chen H.C."/>
            <person name="Agarwala R."/>
            <person name="McLaren W.M."/>
            <person name="Ritchie G.R."/>
            <person name="Albracht D."/>
            <person name="Kremitzki M."/>
            <person name="Rock S."/>
            <person name="Kotkiewicz H."/>
            <person name="Kremitzki C."/>
            <person name="Wollam A."/>
            <person name="Trani L."/>
            <person name="Fulton L."/>
            <person name="Fulton R."/>
            <person name="Matthews L."/>
            <person name="Whitehead S."/>
            <person name="Chow W."/>
            <person name="Torrance J."/>
            <person name="Dunn M."/>
            <person name="Harden G."/>
            <person name="Threadgold G."/>
            <person name="Wood J."/>
            <person name="Collins J."/>
            <person name="Heath P."/>
            <person name="Griffiths G."/>
            <person name="Pelan S."/>
            <person name="Grafham D."/>
            <person name="Eichler E.E."/>
            <person name="Weinstock G."/>
            <person name="Mardis E.R."/>
            <person name="Wilson R.K."/>
            <person name="Howe K."/>
            <person name="Flicek P."/>
            <person name="Hubbard T."/>
        </authorList>
    </citation>
    <scope>NUCLEOTIDE SEQUENCE [LARGE SCALE GENOMIC DNA]</scope>
    <source>
        <strain evidence="8 10">C57BL/6J</strain>
    </source>
</reference>
<dbReference type="HOGENOM" id="CLU_2960136_0_0_1"/>
<keyword evidence="4" id="KW-0969">Cilium</keyword>
<evidence type="ECO:0000256" key="3">
    <source>
        <dbReference type="ARBA" id="ARBA00023054"/>
    </source>
</evidence>
<dbReference type="InterPro" id="IPR043016">
    <property type="entry name" value="IFT81_N_sf"/>
</dbReference>
<dbReference type="VEuPathDB" id="HostDB:ENSMUSG00000029469"/>
<protein>
    <submittedName>
        <fullName evidence="8">Intraflagellar transport 81</fullName>
    </submittedName>
</protein>
<evidence type="ECO:0000256" key="4">
    <source>
        <dbReference type="ARBA" id="ARBA00023069"/>
    </source>
</evidence>
<evidence type="ECO:0000256" key="5">
    <source>
        <dbReference type="ARBA" id="ARBA00023273"/>
    </source>
</evidence>
<dbReference type="Gene3D" id="1.10.418.70">
    <property type="entry name" value="Intraflagellar transport protein 81, N-terminal domain"/>
    <property type="match status" value="1"/>
</dbReference>
<organism evidence="8 10">
    <name type="scientific">Mus musculus</name>
    <name type="common">Mouse</name>
    <dbReference type="NCBI Taxonomy" id="10090"/>
    <lineage>
        <taxon>Eukaryota</taxon>
        <taxon>Metazoa</taxon>
        <taxon>Chordata</taxon>
        <taxon>Craniata</taxon>
        <taxon>Vertebrata</taxon>
        <taxon>Euteleostomi</taxon>
        <taxon>Mammalia</taxon>
        <taxon>Eutheria</taxon>
        <taxon>Euarchontoglires</taxon>
        <taxon>Glires</taxon>
        <taxon>Rodentia</taxon>
        <taxon>Myomorpha</taxon>
        <taxon>Muroidea</taxon>
        <taxon>Muridae</taxon>
        <taxon>Murinae</taxon>
        <taxon>Mus</taxon>
        <taxon>Mus</taxon>
    </lineage>
</organism>
<dbReference type="AlphaFoldDB" id="D6RHM7"/>
<dbReference type="Proteomes" id="UP000000589">
    <property type="component" value="Chromosome 5"/>
</dbReference>
<dbReference type="PANTHER" id="PTHR15614:SF2">
    <property type="entry name" value="INTRAFLAGELLAR TRANSPORT PROTEIN 81 HOMOLOG"/>
    <property type="match status" value="1"/>
</dbReference>
<evidence type="ECO:0000256" key="1">
    <source>
        <dbReference type="ARBA" id="ARBA00004138"/>
    </source>
</evidence>
<evidence type="ECO:0000256" key="6">
    <source>
        <dbReference type="ARBA" id="ARBA00043983"/>
    </source>
</evidence>
<comment type="subcellular location">
    <subcellularLocation>
        <location evidence="1">Cell projection</location>
        <location evidence="1">Cilium</location>
    </subcellularLocation>
</comment>
<proteinExistence type="evidence at protein level"/>
<gene>
    <name evidence="8 9" type="primary">Ift81</name>
</gene>
<feature type="domain" description="IFT81 calponin homology" evidence="7">
    <location>
        <begin position="3"/>
        <end position="50"/>
    </location>
</feature>
<evidence type="ECO:0000313" key="9">
    <source>
        <dbReference type="MGI" id="MGI:1098597"/>
    </source>
</evidence>
<dbReference type="MGI" id="MGI:1098597">
    <property type="gene designation" value="Ift81"/>
</dbReference>
<reference evidence="8" key="3">
    <citation type="submission" date="2025-08" db="UniProtKB">
        <authorList>
            <consortium name="Ensembl"/>
        </authorList>
    </citation>
    <scope>IDENTIFICATION</scope>
    <source>
        <strain evidence="8">C57BL/6J</strain>
    </source>
</reference>
<evidence type="ECO:0007829" key="11">
    <source>
        <dbReference type="ProteomicsDB" id="D6RHM7"/>
    </source>
</evidence>
<dbReference type="GeneTree" id="ENSGT00390000000999"/>
<keyword evidence="2" id="KW-0970">Cilium biogenesis/degradation</keyword>
<dbReference type="Antibodypedia" id="18491">
    <property type="antibodies" value="155 antibodies from 25 providers"/>
</dbReference>
<keyword evidence="10" id="KW-1185">Reference proteome</keyword>
<dbReference type="Pfam" id="PF18383">
    <property type="entry name" value="IFT81_CH"/>
    <property type="match status" value="1"/>
</dbReference>
<keyword evidence="11" id="KW-1267">Proteomics identification</keyword>
<dbReference type="AGR" id="MGI:1098597"/>
<dbReference type="InterPro" id="IPR029600">
    <property type="entry name" value="IFT81"/>
</dbReference>
<dbReference type="PANTHER" id="PTHR15614">
    <property type="entry name" value="INTRAFLAGELLAR TRANSPORT PROTEIN 81 HOMOLOG"/>
    <property type="match status" value="1"/>
</dbReference>
<dbReference type="GO" id="GO:0030992">
    <property type="term" value="C:intraciliary transport particle B"/>
    <property type="evidence" value="ECO:0007669"/>
    <property type="project" value="InterPro"/>
</dbReference>
<dbReference type="GO" id="GO:0042073">
    <property type="term" value="P:intraciliary transport"/>
    <property type="evidence" value="ECO:0007669"/>
    <property type="project" value="InterPro"/>
</dbReference>
<evidence type="ECO:0000313" key="10">
    <source>
        <dbReference type="Proteomes" id="UP000000589"/>
    </source>
</evidence>
<dbReference type="SMR" id="D6RHM7"/>
<keyword evidence="5" id="KW-0966">Cell projection</keyword>
<dbReference type="GO" id="GO:0005929">
    <property type="term" value="C:cilium"/>
    <property type="evidence" value="ECO:0007669"/>
    <property type="project" value="UniProtKB-SubCell"/>
</dbReference>
<dbReference type="Ensembl" id="ENSMUST00000136024.2">
    <property type="protein sequence ID" value="ENSMUSP00000118614.2"/>
    <property type="gene ID" value="ENSMUSG00000029469.15"/>
</dbReference>
<dbReference type="Bgee" id="ENSMUSG00000029469">
    <property type="expression patterns" value="Expressed in spermatid and 249 other cell types or tissues"/>
</dbReference>
<evidence type="ECO:0000259" key="7">
    <source>
        <dbReference type="Pfam" id="PF18383"/>
    </source>
</evidence>